<dbReference type="Pfam" id="PF02179">
    <property type="entry name" value="BAG"/>
    <property type="match status" value="1"/>
</dbReference>
<name>M5FX52_DACPD</name>
<feature type="compositionally biased region" description="Acidic residues" evidence="1">
    <location>
        <begin position="71"/>
        <end position="80"/>
    </location>
</feature>
<protein>
    <recommendedName>
        <fullName evidence="2">BAG domain-containing protein</fullName>
    </recommendedName>
</protein>
<dbReference type="HOGENOM" id="CLU_721639_0_0_1"/>
<dbReference type="InterPro" id="IPR036533">
    <property type="entry name" value="BAG_dom_sf"/>
</dbReference>
<keyword evidence="4" id="KW-1185">Reference proteome</keyword>
<feature type="region of interest" description="Disordered" evidence="1">
    <location>
        <begin position="1"/>
        <end position="21"/>
    </location>
</feature>
<dbReference type="STRING" id="1858805.M5FX52"/>
<dbReference type="GO" id="GO:0051087">
    <property type="term" value="F:protein-folding chaperone binding"/>
    <property type="evidence" value="ECO:0007669"/>
    <property type="project" value="InterPro"/>
</dbReference>
<feature type="domain" description="BAG" evidence="2">
    <location>
        <begin position="269"/>
        <end position="309"/>
    </location>
</feature>
<evidence type="ECO:0000313" key="4">
    <source>
        <dbReference type="Proteomes" id="UP000030653"/>
    </source>
</evidence>
<feature type="region of interest" description="Disordered" evidence="1">
    <location>
        <begin position="66"/>
        <end position="85"/>
    </location>
</feature>
<dbReference type="RefSeq" id="XP_040627212.1">
    <property type="nucleotide sequence ID" value="XM_040773169.1"/>
</dbReference>
<dbReference type="SUPFAM" id="SSF63491">
    <property type="entry name" value="BAG domain"/>
    <property type="match status" value="1"/>
</dbReference>
<gene>
    <name evidence="3" type="ORF">DACRYDRAFT_23245</name>
</gene>
<dbReference type="Gene3D" id="1.20.58.120">
    <property type="entry name" value="BAG domain"/>
    <property type="match status" value="1"/>
</dbReference>
<accession>M5FX52</accession>
<feature type="compositionally biased region" description="Basic and acidic residues" evidence="1">
    <location>
        <begin position="106"/>
        <end position="129"/>
    </location>
</feature>
<dbReference type="OrthoDB" id="333905at2759"/>
<dbReference type="InterPro" id="IPR003103">
    <property type="entry name" value="BAG_domain"/>
</dbReference>
<feature type="compositionally biased region" description="Basic residues" evidence="1">
    <location>
        <begin position="352"/>
        <end position="373"/>
    </location>
</feature>
<evidence type="ECO:0000259" key="2">
    <source>
        <dbReference type="Pfam" id="PF02179"/>
    </source>
</evidence>
<evidence type="ECO:0000256" key="1">
    <source>
        <dbReference type="SAM" id="MobiDB-lite"/>
    </source>
</evidence>
<evidence type="ECO:0000313" key="3">
    <source>
        <dbReference type="EMBL" id="EJU00315.1"/>
    </source>
</evidence>
<feature type="region of interest" description="Disordered" evidence="1">
    <location>
        <begin position="328"/>
        <end position="383"/>
    </location>
</feature>
<organism evidence="3 4">
    <name type="scientific">Dacryopinax primogenitus (strain DJM 731)</name>
    <name type="common">Brown rot fungus</name>
    <dbReference type="NCBI Taxonomy" id="1858805"/>
    <lineage>
        <taxon>Eukaryota</taxon>
        <taxon>Fungi</taxon>
        <taxon>Dikarya</taxon>
        <taxon>Basidiomycota</taxon>
        <taxon>Agaricomycotina</taxon>
        <taxon>Dacrymycetes</taxon>
        <taxon>Dacrymycetales</taxon>
        <taxon>Dacrymycetaceae</taxon>
        <taxon>Dacryopinax</taxon>
    </lineage>
</organism>
<dbReference type="AlphaFoldDB" id="M5FX52"/>
<sequence length="383" mass="42646">MFNGSPFFTGDTPLYPSNRRTPQTFFRPPYNYYDTEDDAYMRALAAHEQREREAATRSAYGPFGFALPNPVEEEEEEDEGVYIPRGRRGNYDDALFARRRAEHERQLRESAHHRHLVEQRRLAEEERLARSQQHQHAAHLRAQQLHAEQMRKRKSPSPASIPVPLPTRPAARAQPPPRPTPPTLEQTEAAANTIQAAYRAHQQRTRAHASLDAISRKVTSLLSSFQMPPTLDFDLSAPSAPSFAEEDGEGETVPKLLYNAQNTPVHAQEHALTQLLQKLDGVESNGDLGVRGRRKGLVGKIERALREMEGAIRAAWGRQHGAGAVPLEPEMGGLPAGPGAGKRTGGDDAGPRRAHHGAHHPHHSGHQHRRGKHHADGPRPFGF</sequence>
<dbReference type="EMBL" id="JH795867">
    <property type="protein sequence ID" value="EJU00315.1"/>
    <property type="molecule type" value="Genomic_DNA"/>
</dbReference>
<proteinExistence type="predicted"/>
<feature type="compositionally biased region" description="Gly residues" evidence="1">
    <location>
        <begin position="334"/>
        <end position="343"/>
    </location>
</feature>
<feature type="compositionally biased region" description="Low complexity" evidence="1">
    <location>
        <begin position="130"/>
        <end position="147"/>
    </location>
</feature>
<feature type="region of interest" description="Disordered" evidence="1">
    <location>
        <begin position="106"/>
        <end position="186"/>
    </location>
</feature>
<reference evidence="3 4" key="1">
    <citation type="journal article" date="2012" name="Science">
        <title>The Paleozoic origin of enzymatic lignin decomposition reconstructed from 31 fungal genomes.</title>
        <authorList>
            <person name="Floudas D."/>
            <person name="Binder M."/>
            <person name="Riley R."/>
            <person name="Barry K."/>
            <person name="Blanchette R.A."/>
            <person name="Henrissat B."/>
            <person name="Martinez A.T."/>
            <person name="Otillar R."/>
            <person name="Spatafora J.W."/>
            <person name="Yadav J.S."/>
            <person name="Aerts A."/>
            <person name="Benoit I."/>
            <person name="Boyd A."/>
            <person name="Carlson A."/>
            <person name="Copeland A."/>
            <person name="Coutinho P.M."/>
            <person name="de Vries R.P."/>
            <person name="Ferreira P."/>
            <person name="Findley K."/>
            <person name="Foster B."/>
            <person name="Gaskell J."/>
            <person name="Glotzer D."/>
            <person name="Gorecki P."/>
            <person name="Heitman J."/>
            <person name="Hesse C."/>
            <person name="Hori C."/>
            <person name="Igarashi K."/>
            <person name="Jurgens J.A."/>
            <person name="Kallen N."/>
            <person name="Kersten P."/>
            <person name="Kohler A."/>
            <person name="Kuees U."/>
            <person name="Kumar T.K.A."/>
            <person name="Kuo A."/>
            <person name="LaButti K."/>
            <person name="Larrondo L.F."/>
            <person name="Lindquist E."/>
            <person name="Ling A."/>
            <person name="Lombard V."/>
            <person name="Lucas S."/>
            <person name="Lundell T."/>
            <person name="Martin R."/>
            <person name="McLaughlin D.J."/>
            <person name="Morgenstern I."/>
            <person name="Morin E."/>
            <person name="Murat C."/>
            <person name="Nagy L.G."/>
            <person name="Nolan M."/>
            <person name="Ohm R.A."/>
            <person name="Patyshakuliyeva A."/>
            <person name="Rokas A."/>
            <person name="Ruiz-Duenas F.J."/>
            <person name="Sabat G."/>
            <person name="Salamov A."/>
            <person name="Samejima M."/>
            <person name="Schmutz J."/>
            <person name="Slot J.C."/>
            <person name="St John F."/>
            <person name="Stenlid J."/>
            <person name="Sun H."/>
            <person name="Sun S."/>
            <person name="Syed K."/>
            <person name="Tsang A."/>
            <person name="Wiebenga A."/>
            <person name="Young D."/>
            <person name="Pisabarro A."/>
            <person name="Eastwood D.C."/>
            <person name="Martin F."/>
            <person name="Cullen D."/>
            <person name="Grigoriev I.V."/>
            <person name="Hibbett D.S."/>
        </authorList>
    </citation>
    <scope>NUCLEOTIDE SEQUENCE [LARGE SCALE GENOMIC DNA]</scope>
    <source>
        <strain evidence="3 4">DJM-731 SS1</strain>
    </source>
</reference>
<dbReference type="PROSITE" id="PS50096">
    <property type="entry name" value="IQ"/>
    <property type="match status" value="1"/>
</dbReference>
<dbReference type="GeneID" id="63688231"/>
<dbReference type="Proteomes" id="UP000030653">
    <property type="component" value="Unassembled WGS sequence"/>
</dbReference>
<dbReference type="OMA" id="CFRTHRS"/>